<gene>
    <name evidence="2" type="ORF">WKV53_27665</name>
</gene>
<dbReference type="RefSeq" id="WP_341408094.1">
    <property type="nucleotide sequence ID" value="NZ_JBBUKT010000018.1"/>
</dbReference>
<name>A0ABU9B2Q5_9BACT</name>
<dbReference type="GO" id="GO:0004519">
    <property type="term" value="F:endonuclease activity"/>
    <property type="evidence" value="ECO:0007669"/>
    <property type="project" value="UniProtKB-KW"/>
</dbReference>
<feature type="domain" description="HNH" evidence="1">
    <location>
        <begin position="231"/>
        <end position="268"/>
    </location>
</feature>
<comment type="caution">
    <text evidence="2">The sequence shown here is derived from an EMBL/GenBank/DDBJ whole genome shotgun (WGS) entry which is preliminary data.</text>
</comment>
<organism evidence="2 3">
    <name type="scientific">Luteolibacter soli</name>
    <dbReference type="NCBI Taxonomy" id="3135280"/>
    <lineage>
        <taxon>Bacteria</taxon>
        <taxon>Pseudomonadati</taxon>
        <taxon>Verrucomicrobiota</taxon>
        <taxon>Verrucomicrobiia</taxon>
        <taxon>Verrucomicrobiales</taxon>
        <taxon>Verrucomicrobiaceae</taxon>
        <taxon>Luteolibacter</taxon>
    </lineage>
</organism>
<dbReference type="InterPro" id="IPR002711">
    <property type="entry name" value="HNH"/>
</dbReference>
<dbReference type="EMBL" id="JBBUKT010000018">
    <property type="protein sequence ID" value="MEK7954326.1"/>
    <property type="molecule type" value="Genomic_DNA"/>
</dbReference>
<evidence type="ECO:0000259" key="1">
    <source>
        <dbReference type="Pfam" id="PF01844"/>
    </source>
</evidence>
<dbReference type="Proteomes" id="UP001371305">
    <property type="component" value="Unassembled WGS sequence"/>
</dbReference>
<accession>A0ABU9B2Q5</accession>
<protein>
    <submittedName>
        <fullName evidence="2">HNH endonuclease</fullName>
    </submittedName>
</protein>
<keyword evidence="2" id="KW-0540">Nuclease</keyword>
<dbReference type="Pfam" id="PF01844">
    <property type="entry name" value="HNH"/>
    <property type="match status" value="1"/>
</dbReference>
<keyword evidence="3" id="KW-1185">Reference proteome</keyword>
<keyword evidence="2" id="KW-0255">Endonuclease</keyword>
<reference evidence="2 3" key="1">
    <citation type="submission" date="2024-04" db="EMBL/GenBank/DDBJ databases">
        <title>Luteolibacter sp. isolated from soil.</title>
        <authorList>
            <person name="An J."/>
        </authorList>
    </citation>
    <scope>NUCLEOTIDE SEQUENCE [LARGE SCALE GENOMIC DNA]</scope>
    <source>
        <strain evidence="2 3">Y139</strain>
    </source>
</reference>
<evidence type="ECO:0000313" key="3">
    <source>
        <dbReference type="Proteomes" id="UP001371305"/>
    </source>
</evidence>
<sequence>MKTALFINGIYESVLEEIRAAQSDGAITNFLQPYSTRVIRMLSERAPGVDSPVPVFIATTDNLGMIGYSAEVVGWEDKRQVSAARKREMNRHLSRYQPGESDLFKERGVVGVGSVNLLTVRNLTALETLFGRSVLIKCSDGQPLKERSRSGGWSEVFDVGDLLELKPVTDEQLERETDDRVAASMRMDDKTLAKRLREAPKLPERVQLVSVGFRRNPDVIVAVLRRAKGSCEKCGKKAPFARKSDGSPYLEVHHWKPLANGGEDTVENSGRCARIVTVSVITARR</sequence>
<dbReference type="Gene3D" id="1.10.30.50">
    <property type="match status" value="1"/>
</dbReference>
<keyword evidence="2" id="KW-0378">Hydrolase</keyword>
<proteinExistence type="predicted"/>
<evidence type="ECO:0000313" key="2">
    <source>
        <dbReference type="EMBL" id="MEK7954326.1"/>
    </source>
</evidence>